<dbReference type="InterPro" id="IPR029001">
    <property type="entry name" value="ITPase-like_fam"/>
</dbReference>
<evidence type="ECO:0000256" key="7">
    <source>
        <dbReference type="ARBA" id="ARBA00023211"/>
    </source>
</evidence>
<evidence type="ECO:0000256" key="10">
    <source>
        <dbReference type="ARBA" id="ARBA00060855"/>
    </source>
</evidence>
<dbReference type="PANTHER" id="PTHR34699:SF2">
    <property type="entry name" value="NON-CANONICAL PURINE NTP PHOSPHATASE_PRRC1 DOMAIN-CONTAINING PROTEIN"/>
    <property type="match status" value="1"/>
</dbReference>
<keyword evidence="14" id="KW-1185">Reference proteome</keyword>
<protein>
    <recommendedName>
        <fullName evidence="11">Probable inosine/xanthosine triphosphatase</fullName>
        <shortName evidence="11">ITPase/XTPase</shortName>
        <ecNumber evidence="11">3.6.1.73</ecNumber>
    </recommendedName>
    <alternativeName>
        <fullName evidence="11">Non-canonical purine NTP phosphatase</fullName>
    </alternativeName>
    <alternativeName>
        <fullName evidence="11">Non-standard purine NTP phosphatase</fullName>
    </alternativeName>
    <alternativeName>
        <fullName evidence="11">Nucleoside-triphosphate phosphatase</fullName>
        <shortName evidence="11">NTPase</shortName>
    </alternativeName>
</protein>
<evidence type="ECO:0000313" key="13">
    <source>
        <dbReference type="EMBL" id="TCS84466.1"/>
    </source>
</evidence>
<comment type="cofactor">
    <cofactor evidence="11">
        <name>Mg(2+)</name>
        <dbReference type="ChEBI" id="CHEBI:18420"/>
    </cofactor>
    <cofactor evidence="11">
        <name>Mn(2+)</name>
        <dbReference type="ChEBI" id="CHEBI:29035"/>
    </cofactor>
    <text evidence="11">Binds 1 divalent metal cation per subunit; can use either Mg(2+) or Mn(2+).</text>
</comment>
<evidence type="ECO:0000256" key="3">
    <source>
        <dbReference type="ARBA" id="ARBA00022741"/>
    </source>
</evidence>
<dbReference type="InterPro" id="IPR002786">
    <property type="entry name" value="Non_canon_purine_NTPase"/>
</dbReference>
<dbReference type="GO" id="GO:0006772">
    <property type="term" value="P:thiamine metabolic process"/>
    <property type="evidence" value="ECO:0007669"/>
    <property type="project" value="TreeGrafter"/>
</dbReference>
<dbReference type="SUPFAM" id="SSF52972">
    <property type="entry name" value="ITPase-like"/>
    <property type="match status" value="1"/>
</dbReference>
<sequence>MLRIGVGSKNPAKVQAVRSAFEKIGYEVEIIGLNVPSGVSDQPFSDEETIRGAINRATAVMAYAKEHTNVGALDYAVGLEGGVVETPFGFFLCNWGAVVNADGEIGIGGGQRVQLPQIIVDGLQKGKELGDIIDPIAGKDDVRKKEGTIGILTNSQITRSQMFTDVVVCSFARFLHPELY</sequence>
<keyword evidence="3 11" id="KW-0547">Nucleotide-binding</keyword>
<keyword evidence="4 11" id="KW-0378">Hydrolase</keyword>
<dbReference type="InterPro" id="IPR050299">
    <property type="entry name" value="YjjX_NTPase"/>
</dbReference>
<feature type="domain" description="Non-canonical purine NTP phosphatase/PRRC1" evidence="12">
    <location>
        <begin position="7"/>
        <end position="175"/>
    </location>
</feature>
<accession>A0A4R3KLZ6</accession>
<dbReference type="GO" id="GO:0046872">
    <property type="term" value="F:metal ion binding"/>
    <property type="evidence" value="ECO:0007669"/>
    <property type="project" value="UniProtKB-KW"/>
</dbReference>
<evidence type="ECO:0000256" key="8">
    <source>
        <dbReference type="ARBA" id="ARBA00048174"/>
    </source>
</evidence>
<keyword evidence="6 11" id="KW-0546">Nucleotide metabolism</keyword>
<dbReference type="GO" id="GO:0009117">
    <property type="term" value="P:nucleotide metabolic process"/>
    <property type="evidence" value="ECO:0007669"/>
    <property type="project" value="UniProtKB-KW"/>
</dbReference>
<proteinExistence type="inferred from homology"/>
<dbReference type="PANTHER" id="PTHR34699">
    <property type="match status" value="1"/>
</dbReference>
<evidence type="ECO:0000256" key="6">
    <source>
        <dbReference type="ARBA" id="ARBA00023080"/>
    </source>
</evidence>
<evidence type="ECO:0000256" key="5">
    <source>
        <dbReference type="ARBA" id="ARBA00022842"/>
    </source>
</evidence>
<dbReference type="HAMAP" id="MF_00648">
    <property type="entry name" value="Non_canon_purine_NTPase_YjjX"/>
    <property type="match status" value="1"/>
</dbReference>
<comment type="catalytic activity">
    <reaction evidence="8 11">
        <text>ITP + H2O = IDP + phosphate + H(+)</text>
        <dbReference type="Rhea" id="RHEA:28330"/>
        <dbReference type="ChEBI" id="CHEBI:15377"/>
        <dbReference type="ChEBI" id="CHEBI:15378"/>
        <dbReference type="ChEBI" id="CHEBI:43474"/>
        <dbReference type="ChEBI" id="CHEBI:58280"/>
        <dbReference type="ChEBI" id="CHEBI:61402"/>
        <dbReference type="EC" id="3.6.1.73"/>
    </reaction>
</comment>
<evidence type="ECO:0000256" key="11">
    <source>
        <dbReference type="HAMAP-Rule" id="MF_00648"/>
    </source>
</evidence>
<reference evidence="13 14" key="1">
    <citation type="submission" date="2019-03" db="EMBL/GenBank/DDBJ databases">
        <title>Genomic Encyclopedia of Type Strains, Phase IV (KMG-IV): sequencing the most valuable type-strain genomes for metagenomic binning, comparative biology and taxonomic classification.</title>
        <authorList>
            <person name="Goeker M."/>
        </authorList>
    </citation>
    <scope>NUCLEOTIDE SEQUENCE [LARGE SCALE GENOMIC DNA]</scope>
    <source>
        <strain evidence="13 14">DSM 23802</strain>
    </source>
</reference>
<dbReference type="EMBL" id="SMAB01000001">
    <property type="protein sequence ID" value="TCS84466.1"/>
    <property type="molecule type" value="Genomic_DNA"/>
</dbReference>
<dbReference type="NCBIfam" id="TIGR00258">
    <property type="entry name" value="inosine/xanthosine triphosphatase"/>
    <property type="match status" value="1"/>
</dbReference>
<dbReference type="GO" id="GO:0000166">
    <property type="term" value="F:nucleotide binding"/>
    <property type="evidence" value="ECO:0007669"/>
    <property type="project" value="UniProtKB-KW"/>
</dbReference>
<evidence type="ECO:0000256" key="4">
    <source>
        <dbReference type="ARBA" id="ARBA00022801"/>
    </source>
</evidence>
<dbReference type="AlphaFoldDB" id="A0A4R3KLZ6"/>
<keyword evidence="5 11" id="KW-0460">Magnesium</keyword>
<evidence type="ECO:0000313" key="14">
    <source>
        <dbReference type="Proteomes" id="UP000295788"/>
    </source>
</evidence>
<gene>
    <name evidence="13" type="ORF">EDD72_101130</name>
</gene>
<dbReference type="InterPro" id="IPR026533">
    <property type="entry name" value="NTPase/PRRC1"/>
</dbReference>
<dbReference type="GO" id="GO:0103023">
    <property type="term" value="F:ITPase activity"/>
    <property type="evidence" value="ECO:0007669"/>
    <property type="project" value="UniProtKB-EC"/>
</dbReference>
<dbReference type="Proteomes" id="UP000295788">
    <property type="component" value="Unassembled WGS sequence"/>
</dbReference>
<dbReference type="Pfam" id="PF01931">
    <property type="entry name" value="NTPase_I-T"/>
    <property type="match status" value="1"/>
</dbReference>
<comment type="subunit">
    <text evidence="11">Homodimer.</text>
</comment>
<dbReference type="FunFam" id="3.90.950.10:FF:000002">
    <property type="entry name" value="Inosine/xanthosine triphosphatase"/>
    <property type="match status" value="1"/>
</dbReference>
<comment type="caution">
    <text evidence="13">The sequence shown here is derived from an EMBL/GenBank/DDBJ whole genome shotgun (WGS) entry which is preliminary data.</text>
</comment>
<keyword evidence="7 11" id="KW-0464">Manganese</keyword>
<evidence type="ECO:0000256" key="9">
    <source>
        <dbReference type="ARBA" id="ARBA00048781"/>
    </source>
</evidence>
<evidence type="ECO:0000256" key="1">
    <source>
        <dbReference type="ARBA" id="ARBA00001936"/>
    </source>
</evidence>
<dbReference type="RefSeq" id="WP_132766704.1">
    <property type="nucleotide sequence ID" value="NZ_SMAB01000001.1"/>
</dbReference>
<dbReference type="EC" id="3.6.1.73" evidence="11"/>
<comment type="cofactor">
    <cofactor evidence="1">
        <name>Mn(2+)</name>
        <dbReference type="ChEBI" id="CHEBI:29035"/>
    </cofactor>
</comment>
<comment type="similarity">
    <text evidence="10 11">Belongs to the YjjX NTPase family.</text>
</comment>
<evidence type="ECO:0000259" key="12">
    <source>
        <dbReference type="Pfam" id="PF01931"/>
    </source>
</evidence>
<comment type="function">
    <text evidence="11">Phosphatase that hydrolyzes non-canonical purine nucleotides such as XTP and ITP to their respective diphosphate derivatives. Probably excludes non-canonical purines from DNA/RNA precursor pool, thus preventing their incorporation into DNA/RNA and avoiding chromosomal lesions.</text>
</comment>
<name>A0A4R3KLZ6_9BACI</name>
<keyword evidence="2 11" id="KW-0479">Metal-binding</keyword>
<evidence type="ECO:0000256" key="2">
    <source>
        <dbReference type="ARBA" id="ARBA00022723"/>
    </source>
</evidence>
<comment type="catalytic activity">
    <reaction evidence="9 11">
        <text>XTP + H2O = XDP + phosphate + H(+)</text>
        <dbReference type="Rhea" id="RHEA:28406"/>
        <dbReference type="ChEBI" id="CHEBI:15377"/>
        <dbReference type="ChEBI" id="CHEBI:15378"/>
        <dbReference type="ChEBI" id="CHEBI:43474"/>
        <dbReference type="ChEBI" id="CHEBI:59884"/>
        <dbReference type="ChEBI" id="CHEBI:61314"/>
        <dbReference type="EC" id="3.6.1.73"/>
    </reaction>
</comment>
<dbReference type="OrthoDB" id="164951at2"/>
<dbReference type="Gene3D" id="3.90.950.10">
    <property type="match status" value="1"/>
</dbReference>
<organism evidence="13 14">
    <name type="scientific">Tepidibacillus fermentans</name>
    <dbReference type="NCBI Taxonomy" id="1281767"/>
    <lineage>
        <taxon>Bacteria</taxon>
        <taxon>Bacillati</taxon>
        <taxon>Bacillota</taxon>
        <taxon>Bacilli</taxon>
        <taxon>Bacillales</taxon>
        <taxon>Bacillaceae</taxon>
        <taxon>Tepidibacillus</taxon>
    </lineage>
</organism>
<comment type="caution">
    <text evidence="11">Lacks conserved residue(s) required for the propagation of feature annotation.</text>
</comment>